<keyword evidence="2" id="KW-1185">Reference proteome</keyword>
<name>A0A6H2H6Z4_9BURK</name>
<evidence type="ECO:0000313" key="2">
    <source>
        <dbReference type="Proteomes" id="UP000502041"/>
    </source>
</evidence>
<dbReference type="AlphaFoldDB" id="A0A6H2H6Z4"/>
<gene>
    <name evidence="1" type="ORF">HC248_00844</name>
</gene>
<accession>A0A6H2H6Z4</accession>
<protein>
    <recommendedName>
        <fullName evidence="3">Transposase</fullName>
    </recommendedName>
</protein>
<evidence type="ECO:0000313" key="1">
    <source>
        <dbReference type="EMBL" id="QJC55563.1"/>
    </source>
</evidence>
<dbReference type="KEGG" id="pvac:HC248_00844"/>
<dbReference type="EMBL" id="CP051461">
    <property type="protein sequence ID" value="QJC55563.1"/>
    <property type="molecule type" value="Genomic_DNA"/>
</dbReference>
<organism evidence="1 2">
    <name type="scientific">Polaromonas vacuolata</name>
    <dbReference type="NCBI Taxonomy" id="37448"/>
    <lineage>
        <taxon>Bacteria</taxon>
        <taxon>Pseudomonadati</taxon>
        <taxon>Pseudomonadota</taxon>
        <taxon>Betaproteobacteria</taxon>
        <taxon>Burkholderiales</taxon>
        <taxon>Comamonadaceae</taxon>
        <taxon>Polaromonas</taxon>
    </lineage>
</organism>
<proteinExistence type="predicted"/>
<dbReference type="Proteomes" id="UP000502041">
    <property type="component" value="Chromosome"/>
</dbReference>
<sequence>MDKKGIHVNSHSDEFRTQILRDYSLQRNLIAAVAVSIGLKRHLHVHGRRY</sequence>
<reference evidence="1 2" key="1">
    <citation type="submission" date="2020-04" db="EMBL/GenBank/DDBJ databases">
        <title>Complete genome of a Psychrophilic, Marine, Gas Vacuolate Bacterium Polaromonas vacuolata KCTC 22033T.</title>
        <authorList>
            <person name="Hwang K."/>
            <person name="Kim K.M."/>
        </authorList>
    </citation>
    <scope>NUCLEOTIDE SEQUENCE [LARGE SCALE GENOMIC DNA]</scope>
    <source>
        <strain evidence="1 2">KCTC 22033</strain>
    </source>
</reference>
<evidence type="ECO:0008006" key="3">
    <source>
        <dbReference type="Google" id="ProtNLM"/>
    </source>
</evidence>